<evidence type="ECO:0000313" key="1">
    <source>
        <dbReference type="EMBL" id="KNC21195.1"/>
    </source>
</evidence>
<keyword evidence="2" id="KW-1185">Reference proteome</keyword>
<gene>
    <name evidence="1" type="ORF">FF38_06487</name>
</gene>
<accession>A0A0L0BM43</accession>
<organism evidence="1 2">
    <name type="scientific">Lucilia cuprina</name>
    <name type="common">Green bottle fly</name>
    <name type="synonym">Australian sheep blowfly</name>
    <dbReference type="NCBI Taxonomy" id="7375"/>
    <lineage>
        <taxon>Eukaryota</taxon>
        <taxon>Metazoa</taxon>
        <taxon>Ecdysozoa</taxon>
        <taxon>Arthropoda</taxon>
        <taxon>Hexapoda</taxon>
        <taxon>Insecta</taxon>
        <taxon>Pterygota</taxon>
        <taxon>Neoptera</taxon>
        <taxon>Endopterygota</taxon>
        <taxon>Diptera</taxon>
        <taxon>Brachycera</taxon>
        <taxon>Muscomorpha</taxon>
        <taxon>Oestroidea</taxon>
        <taxon>Calliphoridae</taxon>
        <taxon>Luciliinae</taxon>
        <taxon>Lucilia</taxon>
    </lineage>
</organism>
<sequence length="169" mass="19623">MELCSLIRIHQSTFLRVDDGRYFDSFECFSTGYHLAKVTTLEQNNQQSMVDTGIVRKYRFMERGDLEVVELHISGYPSNFILNYIPCLECNREFFIYPPPMSLRNTKNYSSKTQQGICIFGPCENLIRLSNIFYKRAHMGVGSFSEENLYEDTNEARSLQKSVVSLKVI</sequence>
<dbReference type="AlphaFoldDB" id="A0A0L0BM43"/>
<comment type="caution">
    <text evidence="1">The sequence shown here is derived from an EMBL/GenBank/DDBJ whole genome shotgun (WGS) entry which is preliminary data.</text>
</comment>
<proteinExistence type="predicted"/>
<evidence type="ECO:0000313" key="2">
    <source>
        <dbReference type="Proteomes" id="UP000037069"/>
    </source>
</evidence>
<reference evidence="1 2" key="1">
    <citation type="journal article" date="2015" name="Nat. Commun.">
        <title>Lucilia cuprina genome unlocks parasitic fly biology to underpin future interventions.</title>
        <authorList>
            <person name="Anstead C.A."/>
            <person name="Korhonen P.K."/>
            <person name="Young N.D."/>
            <person name="Hall R.S."/>
            <person name="Jex A.R."/>
            <person name="Murali S.C."/>
            <person name="Hughes D.S."/>
            <person name="Lee S.F."/>
            <person name="Perry T."/>
            <person name="Stroehlein A.J."/>
            <person name="Ansell B.R."/>
            <person name="Breugelmans B."/>
            <person name="Hofmann A."/>
            <person name="Qu J."/>
            <person name="Dugan S."/>
            <person name="Lee S.L."/>
            <person name="Chao H."/>
            <person name="Dinh H."/>
            <person name="Han Y."/>
            <person name="Doddapaneni H.V."/>
            <person name="Worley K.C."/>
            <person name="Muzny D.M."/>
            <person name="Ioannidis P."/>
            <person name="Waterhouse R.M."/>
            <person name="Zdobnov E.M."/>
            <person name="James P.J."/>
            <person name="Bagnall N.H."/>
            <person name="Kotze A.C."/>
            <person name="Gibbs R.A."/>
            <person name="Richards S."/>
            <person name="Batterham P."/>
            <person name="Gasser R.B."/>
        </authorList>
    </citation>
    <scope>NUCLEOTIDE SEQUENCE [LARGE SCALE GENOMIC DNA]</scope>
    <source>
        <strain evidence="1 2">LS</strain>
        <tissue evidence="1">Full body</tissue>
    </source>
</reference>
<name>A0A0L0BM43_LUCCU</name>
<dbReference type="Proteomes" id="UP000037069">
    <property type="component" value="Unassembled WGS sequence"/>
</dbReference>
<dbReference type="EMBL" id="JRES01001648">
    <property type="protein sequence ID" value="KNC21195.1"/>
    <property type="molecule type" value="Genomic_DNA"/>
</dbReference>
<protein>
    <submittedName>
        <fullName evidence="1">Uncharacterized protein</fullName>
    </submittedName>
</protein>